<dbReference type="HOGENOM" id="CLU_039531_0_0_1"/>
<proteinExistence type="predicted"/>
<dbReference type="Proteomes" id="UP000030106">
    <property type="component" value="Unassembled WGS sequence"/>
</dbReference>
<name>A0A0A2V5Q1_BEABA</name>
<sequence length="394" mass="44208">MSSRRILNATDESTYSIDSETKSDARIAATYLNATELSLLSGHAILSRSLSVKSIISTASSFARRFQQASNNPDLQQLVQIGQGLQGAIFEQAGRSLIFKKENPGNSELPTNLRHEHKLHTSVLAAFQEFGVSVQCNVLVPRVYNIIGPESKVWDSDNQKFKFPEAYQSRTTLVEMERILPLPKVIRKALITHFYPQQKHEALSSNIVDKILNLTANKHCLARIYLGKRLGAFTKEKFSLRNFPLYLAPMENLELDIHSLADSMGSAFAIMHWGAGVNGDDVEFVFGTAAKSDPTSENFQKRRIGFYLLDFGQCDSVDLSDEVASVYQSFKGALVTGDNQLFIPHYKNSPALFASFKRGYIRAAEFILREKGLEGRFCAADFMLEYEEYAEDFL</sequence>
<dbReference type="PANTHER" id="PTHR40780">
    <property type="entry name" value="DUF3669 DOMAIN-CONTAINING PROTEIN"/>
    <property type="match status" value="1"/>
</dbReference>
<dbReference type="EMBL" id="ANFO01001377">
    <property type="protein sequence ID" value="KGQ02808.1"/>
    <property type="molecule type" value="Genomic_DNA"/>
</dbReference>
<protein>
    <recommendedName>
        <fullName evidence="3">DUF3669 domain-containing protein</fullName>
    </recommendedName>
</protein>
<evidence type="ECO:0008006" key="3">
    <source>
        <dbReference type="Google" id="ProtNLM"/>
    </source>
</evidence>
<reference evidence="1 2" key="1">
    <citation type="submission" date="2012-10" db="EMBL/GenBank/DDBJ databases">
        <title>Genome sequencing and analysis of entomopathogenic fungi Beauveria bassiana D1-5.</title>
        <authorList>
            <person name="Li Q."/>
            <person name="Wang L."/>
            <person name="Zhang Z."/>
            <person name="Wang Q."/>
            <person name="Ren J."/>
            <person name="Wang M."/>
            <person name="Xu W."/>
            <person name="Wang J."/>
            <person name="Lu Y."/>
            <person name="Du Q."/>
            <person name="Sun Z."/>
        </authorList>
    </citation>
    <scope>NUCLEOTIDE SEQUENCE [LARGE SCALE GENOMIC DNA]</scope>
    <source>
        <strain evidence="1 2">D1-5</strain>
    </source>
</reference>
<accession>A0A0A2V5Q1</accession>
<organism evidence="1 2">
    <name type="scientific">Beauveria bassiana D1-5</name>
    <dbReference type="NCBI Taxonomy" id="1245745"/>
    <lineage>
        <taxon>Eukaryota</taxon>
        <taxon>Fungi</taxon>
        <taxon>Dikarya</taxon>
        <taxon>Ascomycota</taxon>
        <taxon>Pezizomycotina</taxon>
        <taxon>Sordariomycetes</taxon>
        <taxon>Hypocreomycetidae</taxon>
        <taxon>Hypocreales</taxon>
        <taxon>Cordycipitaceae</taxon>
        <taxon>Beauveria</taxon>
    </lineage>
</organism>
<dbReference type="OrthoDB" id="2993351at2759"/>
<comment type="caution">
    <text evidence="1">The sequence shown here is derived from an EMBL/GenBank/DDBJ whole genome shotgun (WGS) entry which is preliminary data.</text>
</comment>
<dbReference type="PANTHER" id="PTHR40780:SF2">
    <property type="entry name" value="DUF3669 DOMAIN-CONTAINING PROTEIN"/>
    <property type="match status" value="1"/>
</dbReference>
<dbReference type="AlphaFoldDB" id="A0A0A2V5Q1"/>
<gene>
    <name evidence="1" type="ORF">BBAD15_g11972</name>
</gene>
<evidence type="ECO:0000313" key="1">
    <source>
        <dbReference type="EMBL" id="KGQ02808.1"/>
    </source>
</evidence>
<evidence type="ECO:0000313" key="2">
    <source>
        <dbReference type="Proteomes" id="UP000030106"/>
    </source>
</evidence>